<dbReference type="Pfam" id="PF00795">
    <property type="entry name" value="CN_hydrolase"/>
    <property type="match status" value="1"/>
</dbReference>
<dbReference type="GO" id="GO:0050152">
    <property type="term" value="F:omega-amidase activity"/>
    <property type="evidence" value="ECO:0007669"/>
    <property type="project" value="TreeGrafter"/>
</dbReference>
<dbReference type="PANTHER" id="PTHR23088:SF30">
    <property type="entry name" value="OMEGA-AMIDASE NIT2"/>
    <property type="match status" value="1"/>
</dbReference>
<sequence>MSHSTSVKLSKDVQDVMGNSFTMALVQLGGIGPDKTKNLIHARSKISEAVNFKGTNARPDIVVLPEIFNSPYGPQHFNHYAEVIGWLERNETSEGWNIESCPSESVRMLSRAAQENKVWLFGGSIPERSPKEPNVLYNTATVFSPDGKLVAMHRKLHLFDIDIPNQITFRESETLTGGNEAVTIVETAFGKIGLGICYDIRFPEMAMIAARKGCIAMVYPGAFNLTTGPLHWELLARARAIDNQLYVAVCSPARDMSSGYHAWGHSTIVNPMAQIVSTTDEKESIIYGYVDVNEINKSRRGLPVSVQRRFDVYPDISASKQ</sequence>
<reference evidence="3" key="1">
    <citation type="submission" date="2013-11" db="EMBL/GenBank/DDBJ databases">
        <title>Genome sequence of the fusiform rust pathogen reveals effectors for host alternation and coevolution with pine.</title>
        <authorList>
            <consortium name="DOE Joint Genome Institute"/>
            <person name="Smith K."/>
            <person name="Pendleton A."/>
            <person name="Kubisiak T."/>
            <person name="Anderson C."/>
            <person name="Salamov A."/>
            <person name="Aerts A."/>
            <person name="Riley R."/>
            <person name="Clum A."/>
            <person name="Lindquist E."/>
            <person name="Ence D."/>
            <person name="Campbell M."/>
            <person name="Kronenberg Z."/>
            <person name="Feau N."/>
            <person name="Dhillon B."/>
            <person name="Hamelin R."/>
            <person name="Burleigh J."/>
            <person name="Smith J."/>
            <person name="Yandell M."/>
            <person name="Nelson C."/>
            <person name="Grigoriev I."/>
            <person name="Davis J."/>
        </authorList>
    </citation>
    <scope>NUCLEOTIDE SEQUENCE</scope>
    <source>
        <strain evidence="3">G11</strain>
    </source>
</reference>
<keyword evidence="1" id="KW-0378">Hydrolase</keyword>
<name>A0A9P6N6Z3_9BASI</name>
<evidence type="ECO:0000259" key="2">
    <source>
        <dbReference type="PROSITE" id="PS50263"/>
    </source>
</evidence>
<dbReference type="GO" id="GO:0006541">
    <property type="term" value="P:glutamine metabolic process"/>
    <property type="evidence" value="ECO:0007669"/>
    <property type="project" value="TreeGrafter"/>
</dbReference>
<dbReference type="InterPro" id="IPR045254">
    <property type="entry name" value="Nit1/2_C-N_Hydrolase"/>
</dbReference>
<dbReference type="OrthoDB" id="10250282at2759"/>
<dbReference type="GO" id="GO:0005739">
    <property type="term" value="C:mitochondrion"/>
    <property type="evidence" value="ECO:0007669"/>
    <property type="project" value="TreeGrafter"/>
</dbReference>
<dbReference type="PROSITE" id="PS50263">
    <property type="entry name" value="CN_HYDROLASE"/>
    <property type="match status" value="1"/>
</dbReference>
<proteinExistence type="predicted"/>
<evidence type="ECO:0000256" key="1">
    <source>
        <dbReference type="ARBA" id="ARBA00022801"/>
    </source>
</evidence>
<dbReference type="InterPro" id="IPR001110">
    <property type="entry name" value="UPF0012_CS"/>
</dbReference>
<dbReference type="Gene3D" id="3.60.110.10">
    <property type="entry name" value="Carbon-nitrogen hydrolase"/>
    <property type="match status" value="1"/>
</dbReference>
<keyword evidence="4" id="KW-1185">Reference proteome</keyword>
<accession>A0A9P6N6Z3</accession>
<dbReference type="InterPro" id="IPR003010">
    <property type="entry name" value="C-N_Hydrolase"/>
</dbReference>
<dbReference type="Proteomes" id="UP000886653">
    <property type="component" value="Unassembled WGS sequence"/>
</dbReference>
<evidence type="ECO:0000313" key="4">
    <source>
        <dbReference type="Proteomes" id="UP000886653"/>
    </source>
</evidence>
<protein>
    <recommendedName>
        <fullName evidence="2">CN hydrolase domain-containing protein</fullName>
    </recommendedName>
</protein>
<dbReference type="PANTHER" id="PTHR23088">
    <property type="entry name" value="NITRILASE-RELATED"/>
    <property type="match status" value="1"/>
</dbReference>
<dbReference type="EMBL" id="MU167450">
    <property type="protein sequence ID" value="KAG0140368.1"/>
    <property type="molecule type" value="Genomic_DNA"/>
</dbReference>
<dbReference type="GO" id="GO:0006528">
    <property type="term" value="P:asparagine metabolic process"/>
    <property type="evidence" value="ECO:0007669"/>
    <property type="project" value="TreeGrafter"/>
</dbReference>
<dbReference type="PROSITE" id="PS01227">
    <property type="entry name" value="UPF0012"/>
    <property type="match status" value="1"/>
</dbReference>
<dbReference type="AlphaFoldDB" id="A0A9P6N6Z3"/>
<comment type="caution">
    <text evidence="3">The sequence shown here is derived from an EMBL/GenBank/DDBJ whole genome shotgun (WGS) entry which is preliminary data.</text>
</comment>
<dbReference type="CDD" id="cd07572">
    <property type="entry name" value="nit"/>
    <property type="match status" value="1"/>
</dbReference>
<gene>
    <name evidence="3" type="ORF">CROQUDRAFT_665288</name>
</gene>
<dbReference type="SUPFAM" id="SSF56317">
    <property type="entry name" value="Carbon-nitrogen hydrolase"/>
    <property type="match status" value="1"/>
</dbReference>
<dbReference type="GO" id="GO:0006107">
    <property type="term" value="P:oxaloacetate metabolic process"/>
    <property type="evidence" value="ECO:0007669"/>
    <property type="project" value="TreeGrafter"/>
</dbReference>
<organism evidence="3 4">
    <name type="scientific">Cronartium quercuum f. sp. fusiforme G11</name>
    <dbReference type="NCBI Taxonomy" id="708437"/>
    <lineage>
        <taxon>Eukaryota</taxon>
        <taxon>Fungi</taxon>
        <taxon>Dikarya</taxon>
        <taxon>Basidiomycota</taxon>
        <taxon>Pucciniomycotina</taxon>
        <taxon>Pucciniomycetes</taxon>
        <taxon>Pucciniales</taxon>
        <taxon>Coleosporiaceae</taxon>
        <taxon>Cronartium</taxon>
    </lineage>
</organism>
<feature type="domain" description="CN hydrolase" evidence="2">
    <location>
        <begin position="21"/>
        <end position="292"/>
    </location>
</feature>
<dbReference type="InterPro" id="IPR036526">
    <property type="entry name" value="C-N_Hydrolase_sf"/>
</dbReference>
<evidence type="ECO:0000313" key="3">
    <source>
        <dbReference type="EMBL" id="KAG0140368.1"/>
    </source>
</evidence>